<reference evidence="1" key="1">
    <citation type="submission" date="2021-08" db="EMBL/GenBank/DDBJ databases">
        <title>Novel anaerobic bacterium isolated from sea squirt in East Sea, Republic of Korea.</title>
        <authorList>
            <person name="Nguyen T.H."/>
            <person name="Li Z."/>
            <person name="Lee Y.-J."/>
            <person name="Ko J."/>
            <person name="Kim S.-G."/>
        </authorList>
    </citation>
    <scope>NUCLEOTIDE SEQUENCE</scope>
    <source>
        <strain evidence="1">KCTC 25031</strain>
    </source>
</reference>
<evidence type="ECO:0000313" key="1">
    <source>
        <dbReference type="EMBL" id="QZE13155.1"/>
    </source>
</evidence>
<keyword evidence="2" id="KW-1185">Reference proteome</keyword>
<organism evidence="1 2">
    <name type="scientific">Halosquirtibacter laminarini</name>
    <dbReference type="NCBI Taxonomy" id="3374600"/>
    <lineage>
        <taxon>Bacteria</taxon>
        <taxon>Pseudomonadati</taxon>
        <taxon>Bacteroidota</taxon>
        <taxon>Bacteroidia</taxon>
        <taxon>Marinilabiliales</taxon>
        <taxon>Prolixibacteraceae</taxon>
        <taxon>Halosquirtibacter</taxon>
    </lineage>
</organism>
<gene>
    <name evidence="1" type="primary">nadD</name>
    <name evidence="1" type="ORF">K4L44_11195</name>
</gene>
<sequence length="191" mass="22313">MHIVLFSGSFSPFHNGHFSLVKELIERKEVDQVWISVTPLNPHKSSSDLWPLDFRKLLVREVYRDCPNVFITEIEETLSFPLYTYNTLKALQESYTENTFSLLVGGDNFHNFNTWYNAENLLREFTLYIFPRETDIQGSTTFMKNKGIHWLNVSTIDISSTIIRKKIENGEQIKDLVPSCIEQKIVSYIKI</sequence>
<dbReference type="Proteomes" id="UP000826212">
    <property type="component" value="Chromosome"/>
</dbReference>
<keyword evidence="1" id="KW-0808">Transferase</keyword>
<proteinExistence type="predicted"/>
<protein>
    <submittedName>
        <fullName evidence="1">Nicotinate (Nicotinamide) nucleotide adenylyltransferase</fullName>
    </submittedName>
</protein>
<accession>A0AC61NG01</accession>
<name>A0AC61NG01_9BACT</name>
<keyword evidence="1" id="KW-0548">Nucleotidyltransferase</keyword>
<dbReference type="EMBL" id="CP081303">
    <property type="protein sequence ID" value="QZE13155.1"/>
    <property type="molecule type" value="Genomic_DNA"/>
</dbReference>
<evidence type="ECO:0000313" key="2">
    <source>
        <dbReference type="Proteomes" id="UP000826212"/>
    </source>
</evidence>